<dbReference type="GO" id="GO:0004823">
    <property type="term" value="F:leucine-tRNA ligase activity"/>
    <property type="evidence" value="ECO:0007669"/>
    <property type="project" value="UniProtKB-UniRule"/>
</dbReference>
<feature type="short sequence motif" description="'HIGH' region" evidence="8">
    <location>
        <begin position="43"/>
        <end position="53"/>
    </location>
</feature>
<evidence type="ECO:0000259" key="12">
    <source>
        <dbReference type="Pfam" id="PF09334"/>
    </source>
</evidence>
<evidence type="ECO:0000256" key="6">
    <source>
        <dbReference type="ARBA" id="ARBA00022917"/>
    </source>
</evidence>
<dbReference type="GO" id="GO:0006429">
    <property type="term" value="P:leucyl-tRNA aminoacylation"/>
    <property type="evidence" value="ECO:0007669"/>
    <property type="project" value="UniProtKB-UniRule"/>
</dbReference>
<evidence type="ECO:0000256" key="7">
    <source>
        <dbReference type="ARBA" id="ARBA00023146"/>
    </source>
</evidence>
<protein>
    <recommendedName>
        <fullName evidence="8">Leucine--tRNA ligase</fullName>
        <ecNumber evidence="8">6.1.1.4</ecNumber>
    </recommendedName>
    <alternativeName>
        <fullName evidence="8">Leucyl-tRNA synthetase</fullName>
        <shortName evidence="8">LeuRS</shortName>
    </alternativeName>
</protein>
<dbReference type="Proteomes" id="UP000053352">
    <property type="component" value="Unassembled WGS sequence"/>
</dbReference>
<dbReference type="Gene3D" id="1.10.730.10">
    <property type="entry name" value="Isoleucyl-tRNA Synthetase, Domain 1"/>
    <property type="match status" value="1"/>
</dbReference>
<dbReference type="Pfam" id="PF00133">
    <property type="entry name" value="tRNA-synt_1"/>
    <property type="match status" value="1"/>
</dbReference>
<keyword evidence="3 8" id="KW-0436">Ligase</keyword>
<evidence type="ECO:0000256" key="9">
    <source>
        <dbReference type="RuleBase" id="RU363039"/>
    </source>
</evidence>
<dbReference type="STRING" id="2309.CF15_06050"/>
<comment type="subcellular location">
    <subcellularLocation>
        <location evidence="8">Cytoplasm</location>
    </subcellularLocation>
</comment>
<dbReference type="EMBL" id="LNTB01000001">
    <property type="protein sequence ID" value="KSW12748.1"/>
    <property type="molecule type" value="Genomic_DNA"/>
</dbReference>
<dbReference type="PANTHER" id="PTHR45794">
    <property type="entry name" value="LEUCYL-TRNA SYNTHETASE"/>
    <property type="match status" value="1"/>
</dbReference>
<evidence type="ECO:0000256" key="3">
    <source>
        <dbReference type="ARBA" id="ARBA00022598"/>
    </source>
</evidence>
<evidence type="ECO:0000259" key="11">
    <source>
        <dbReference type="Pfam" id="PF08264"/>
    </source>
</evidence>
<name>A0A0V8RXF4_PYROC</name>
<dbReference type="PANTHER" id="PTHR45794:SF1">
    <property type="entry name" value="LEUCINE--TRNA LIGASE, CYTOPLASMIC"/>
    <property type="match status" value="1"/>
</dbReference>
<feature type="domain" description="Aminoacyl-tRNA synthetase class Ia" evidence="10">
    <location>
        <begin position="14"/>
        <end position="531"/>
    </location>
</feature>
<comment type="catalytic activity">
    <reaction evidence="8">
        <text>tRNA(Leu) + L-leucine + ATP = L-leucyl-tRNA(Leu) + AMP + diphosphate</text>
        <dbReference type="Rhea" id="RHEA:11688"/>
        <dbReference type="Rhea" id="RHEA-COMP:9613"/>
        <dbReference type="Rhea" id="RHEA-COMP:9622"/>
        <dbReference type="ChEBI" id="CHEBI:30616"/>
        <dbReference type="ChEBI" id="CHEBI:33019"/>
        <dbReference type="ChEBI" id="CHEBI:57427"/>
        <dbReference type="ChEBI" id="CHEBI:78442"/>
        <dbReference type="ChEBI" id="CHEBI:78494"/>
        <dbReference type="ChEBI" id="CHEBI:456215"/>
        <dbReference type="EC" id="6.1.1.4"/>
    </reaction>
</comment>
<dbReference type="Pfam" id="PF09334">
    <property type="entry name" value="tRNA-synt_1g"/>
    <property type="match status" value="1"/>
</dbReference>
<dbReference type="InterPro" id="IPR009080">
    <property type="entry name" value="tRNAsynth_Ia_anticodon-bd"/>
</dbReference>
<keyword evidence="14" id="KW-1185">Reference proteome</keyword>
<keyword evidence="2 8" id="KW-0963">Cytoplasm</keyword>
<dbReference type="CDD" id="cd07959">
    <property type="entry name" value="Anticodon_Ia_Leu_AEc"/>
    <property type="match status" value="1"/>
</dbReference>
<evidence type="ECO:0000256" key="5">
    <source>
        <dbReference type="ARBA" id="ARBA00022840"/>
    </source>
</evidence>
<dbReference type="InterPro" id="IPR020791">
    <property type="entry name" value="Leu-tRNA-lgase_arc"/>
</dbReference>
<dbReference type="SUPFAM" id="SSF47323">
    <property type="entry name" value="Anticodon-binding domain of a subclass of class I aminoacyl-tRNA synthetases"/>
    <property type="match status" value="1"/>
</dbReference>
<dbReference type="Gene3D" id="3.90.740.10">
    <property type="entry name" value="Valyl/Leucyl/Isoleucyl-tRNA synthetase, editing domain"/>
    <property type="match status" value="1"/>
</dbReference>
<dbReference type="GO" id="GO:0002161">
    <property type="term" value="F:aminoacyl-tRNA deacylase activity"/>
    <property type="evidence" value="ECO:0007669"/>
    <property type="project" value="InterPro"/>
</dbReference>
<keyword evidence="4 8" id="KW-0547">Nucleotide-binding</keyword>
<dbReference type="Pfam" id="PF08264">
    <property type="entry name" value="Anticodon_1"/>
    <property type="match status" value="1"/>
</dbReference>
<proteinExistence type="inferred from homology"/>
<feature type="domain" description="Methionyl/Leucyl tRNA synthetase" evidence="12">
    <location>
        <begin position="615"/>
        <end position="697"/>
    </location>
</feature>
<organism evidence="13 14">
    <name type="scientific">Pyrodictium occultum</name>
    <dbReference type="NCBI Taxonomy" id="2309"/>
    <lineage>
        <taxon>Archaea</taxon>
        <taxon>Thermoproteota</taxon>
        <taxon>Thermoprotei</taxon>
        <taxon>Desulfurococcales</taxon>
        <taxon>Pyrodictiaceae</taxon>
        <taxon>Pyrodictium</taxon>
    </lineage>
</organism>
<keyword evidence="5 8" id="KW-0067">ATP-binding</keyword>
<sequence length="981" mass="112836">MNEFAEKLYKIARKWQERWLRSRIFEADPDESKPKFFITAAFPYPNSPLHLGHSRTYTITDAYARFMRMRGYNVLFPMGFHFTGTPILTMAEAIANGDKDLIDLMINVYDVPPEDIDKLKDPLSLARYFSRDAKQAMIESGYSIDWRREFTTIDEEFKKFIVWQFTRLKEKGLLKKGTHPVGWCPVHNMPVGMHDTKGDVEPEIGEFTLILFELEDGLYLPAATLRPETVFGVTNVWVNPAADYVIVAIDGRRYVVSERAAFKLRFQRDNVVVERKLRGEELLGRRVRNPATGRAVPILPADFVDPNTATGVVMSVPAHAPYDYVALEELKREKLDTLKKLGVDPAELEPIPLIRVKGYGEIPARDIVEKMGIKSQLQRKLLDEATRKLYSDEYHSGIVREDILNYIYPDMPEPYRSFAIAPVKAWIAGRSVPEARDAAARWLAALGYGDRMYEIMNRPVYCRCGNEIVVKVLKDQWFIDYGNPEWKKLAYELLNSMRVVPDEVREEFVKTIEWLHERAAARTRGLGTELPWSKGWIIESLSDSTIYMAFYTVIHKIRRYGLKPEQLTTGFWDYVLLGKGDPDKVSEKTGIGRDVLEDLRREFNYWYPLDSRHSGRDLVPNHLTFFIFNHAAIFPREKWPRQIVVNGFVLLEGKKMSKSLRNIIPLRRALRVYGADTVRATLLAAAELLQDANFSDELARSVMDRLRRFESYAQRAREAGGEETVADRWLRSILQRRVEEVTKAFEELRTRAATVTVLYEMSNDVVKYLEIRGGEPGPALREYIEAWTKMLSPIAPHIAEEVWHEILGKESFVSLEKWPSPDPSRRDLQAELMVAYVDRLVEDVKSILRVYKGEPRRLVVAVASPSSWRIARIVAAHVARRSQLRDAIHAAIEAGAPGKEAARLVRRLYELLQSVDEELLSLIEGVDVFDEKYAIEAMRDYISAKTRIREISVYYVEEAAGRLPESKLNQVTPLRPAILIE</sequence>
<evidence type="ECO:0000256" key="2">
    <source>
        <dbReference type="ARBA" id="ARBA00022490"/>
    </source>
</evidence>
<dbReference type="Gene3D" id="1.10.10.720">
    <property type="entry name" value="leucyl-tRNA synthetase"/>
    <property type="match status" value="1"/>
</dbReference>
<evidence type="ECO:0000313" key="14">
    <source>
        <dbReference type="Proteomes" id="UP000053352"/>
    </source>
</evidence>
<evidence type="ECO:0000259" key="10">
    <source>
        <dbReference type="Pfam" id="PF00133"/>
    </source>
</evidence>
<keyword evidence="6 8" id="KW-0648">Protein biosynthesis</keyword>
<dbReference type="InterPro" id="IPR009008">
    <property type="entry name" value="Val/Leu/Ile-tRNA-synth_edit"/>
</dbReference>
<feature type="short sequence motif" description="'KMSKS' region" evidence="8">
    <location>
        <begin position="655"/>
        <end position="659"/>
    </location>
</feature>
<reference evidence="13 14" key="1">
    <citation type="submission" date="2015-11" db="EMBL/GenBank/DDBJ databases">
        <title>Genome sequence of Pyrodictium occultum PL-19, a marine hyperthermophilic archaeon isolated from Volcano, Italy.</title>
        <authorList>
            <person name="Utturkar S."/>
            <person name="Huber H."/>
            <person name="Leptihn S."/>
            <person name="Brown S."/>
            <person name="Stetter K.O."/>
            <person name="Podar M."/>
        </authorList>
    </citation>
    <scope>NUCLEOTIDE SEQUENCE [LARGE SCALE GENOMIC DNA]</scope>
    <source>
        <strain evidence="13 14">PL-19</strain>
    </source>
</reference>
<dbReference type="InterPro" id="IPR015413">
    <property type="entry name" value="Methionyl/Leucyl_tRNA_Synth"/>
</dbReference>
<feature type="domain" description="Methionyl/Valyl/Leucyl/Isoleucyl-tRNA synthetase anticodon-binding" evidence="11">
    <location>
        <begin position="727"/>
        <end position="858"/>
    </location>
</feature>
<keyword evidence="7 8" id="KW-0030">Aminoacyl-tRNA synthetase</keyword>
<dbReference type="HAMAP" id="MF_00049_A">
    <property type="entry name" value="Leu_tRNA_synth_A"/>
    <property type="match status" value="1"/>
</dbReference>
<dbReference type="Gene3D" id="3.30.2320.20">
    <property type="entry name" value="Class I aminoacyl-tRNA synthetases (RS)"/>
    <property type="match status" value="1"/>
</dbReference>
<dbReference type="NCBIfam" id="NF008957">
    <property type="entry name" value="PRK12300.1"/>
    <property type="match status" value="1"/>
</dbReference>
<dbReference type="AlphaFoldDB" id="A0A0V8RXF4"/>
<evidence type="ECO:0000256" key="1">
    <source>
        <dbReference type="ARBA" id="ARBA00005594"/>
    </source>
</evidence>
<dbReference type="GO" id="GO:0005524">
    <property type="term" value="F:ATP binding"/>
    <property type="evidence" value="ECO:0007669"/>
    <property type="project" value="UniProtKB-UniRule"/>
</dbReference>
<gene>
    <name evidence="8" type="primary">leuS</name>
    <name evidence="13" type="ORF">CF15_06050</name>
</gene>
<dbReference type="SUPFAM" id="SSF50677">
    <property type="entry name" value="ValRS/IleRS/LeuRS editing domain"/>
    <property type="match status" value="1"/>
</dbReference>
<evidence type="ECO:0000256" key="8">
    <source>
        <dbReference type="HAMAP-Rule" id="MF_00049"/>
    </source>
</evidence>
<dbReference type="EC" id="6.1.1.4" evidence="8"/>
<dbReference type="GO" id="GO:0005737">
    <property type="term" value="C:cytoplasm"/>
    <property type="evidence" value="ECO:0007669"/>
    <property type="project" value="UniProtKB-SubCell"/>
</dbReference>
<evidence type="ECO:0000256" key="4">
    <source>
        <dbReference type="ARBA" id="ARBA00022741"/>
    </source>
</evidence>
<dbReference type="NCBIfam" id="TIGR00395">
    <property type="entry name" value="leuS_arch"/>
    <property type="match status" value="1"/>
</dbReference>
<evidence type="ECO:0000313" key="13">
    <source>
        <dbReference type="EMBL" id="KSW12748.1"/>
    </source>
</evidence>
<dbReference type="InterPro" id="IPR002300">
    <property type="entry name" value="aa-tRNA-synth_Ia"/>
</dbReference>
<dbReference type="Gene3D" id="3.40.50.620">
    <property type="entry name" value="HUPs"/>
    <property type="match status" value="1"/>
</dbReference>
<dbReference type="InterPro" id="IPR013155">
    <property type="entry name" value="M/V/L/I-tRNA-synth_anticd-bd"/>
</dbReference>
<accession>A0A0V8RXF4</accession>
<dbReference type="InterPro" id="IPR004493">
    <property type="entry name" value="Leu-tRNA-synth_Ia_arc/euk"/>
</dbReference>
<dbReference type="InterPro" id="IPR014729">
    <property type="entry name" value="Rossmann-like_a/b/a_fold"/>
</dbReference>
<comment type="caution">
    <text evidence="13">The sequence shown here is derived from an EMBL/GenBank/DDBJ whole genome shotgun (WGS) entry which is preliminary data.</text>
</comment>
<feature type="binding site" evidence="8">
    <location>
        <position position="658"/>
    </location>
    <ligand>
        <name>ATP</name>
        <dbReference type="ChEBI" id="CHEBI:30616"/>
    </ligand>
</feature>
<dbReference type="SUPFAM" id="SSF52374">
    <property type="entry name" value="Nucleotidylyl transferase"/>
    <property type="match status" value="1"/>
</dbReference>
<comment type="similarity">
    <text evidence="1 8 9">Belongs to the class-I aminoacyl-tRNA synthetase family.</text>
</comment>